<feature type="transmembrane region" description="Helical" evidence="4">
    <location>
        <begin position="132"/>
        <end position="149"/>
    </location>
</feature>
<evidence type="ECO:0000256" key="5">
    <source>
        <dbReference type="SAM" id="SignalP"/>
    </source>
</evidence>
<dbReference type="Gene3D" id="1.25.40.10">
    <property type="entry name" value="Tetratricopeptide repeat domain"/>
    <property type="match status" value="1"/>
</dbReference>
<keyword evidence="2 3" id="KW-0802">TPR repeat</keyword>
<dbReference type="SMART" id="SM00028">
    <property type="entry name" value="TPR"/>
    <property type="match status" value="1"/>
</dbReference>
<gene>
    <name evidence="6" type="ordered locus">UWK_00740</name>
</gene>
<keyword evidence="7" id="KW-1185">Reference proteome</keyword>
<keyword evidence="5" id="KW-0732">Signal</keyword>
<keyword evidence="4" id="KW-0472">Membrane</keyword>
<feature type="repeat" description="TPR" evidence="3">
    <location>
        <begin position="63"/>
        <end position="96"/>
    </location>
</feature>
<dbReference type="InterPro" id="IPR013105">
    <property type="entry name" value="TPR_2"/>
</dbReference>
<dbReference type="HOGENOM" id="CLU_1150419_0_0_7"/>
<dbReference type="InterPro" id="IPR011990">
    <property type="entry name" value="TPR-like_helical_dom_sf"/>
</dbReference>
<organism evidence="6 7">
    <name type="scientific">Desulfocapsa sulfexigens (strain DSM 10523 / SB164P1)</name>
    <dbReference type="NCBI Taxonomy" id="1167006"/>
    <lineage>
        <taxon>Bacteria</taxon>
        <taxon>Pseudomonadati</taxon>
        <taxon>Thermodesulfobacteriota</taxon>
        <taxon>Desulfobulbia</taxon>
        <taxon>Desulfobulbales</taxon>
        <taxon>Desulfocapsaceae</taxon>
        <taxon>Desulfocapsa</taxon>
    </lineage>
</organism>
<feature type="transmembrane region" description="Helical" evidence="4">
    <location>
        <begin position="161"/>
        <end position="182"/>
    </location>
</feature>
<dbReference type="RefSeq" id="WP_015403014.1">
    <property type="nucleotide sequence ID" value="NC_020304.1"/>
</dbReference>
<dbReference type="eggNOG" id="COG0457">
    <property type="taxonomic scope" value="Bacteria"/>
</dbReference>
<dbReference type="SUPFAM" id="SSF48452">
    <property type="entry name" value="TPR-like"/>
    <property type="match status" value="1"/>
</dbReference>
<proteinExistence type="predicted"/>
<accession>M1P1C2</accession>
<feature type="signal peptide" evidence="5">
    <location>
        <begin position="1"/>
        <end position="25"/>
    </location>
</feature>
<evidence type="ECO:0000256" key="1">
    <source>
        <dbReference type="ARBA" id="ARBA00022737"/>
    </source>
</evidence>
<protein>
    <submittedName>
        <fullName evidence="6">Tetratricopeptide repeat protein</fullName>
    </submittedName>
</protein>
<dbReference type="Proteomes" id="UP000011721">
    <property type="component" value="Chromosome"/>
</dbReference>
<dbReference type="PROSITE" id="PS50293">
    <property type="entry name" value="TPR_REGION"/>
    <property type="match status" value="1"/>
</dbReference>
<keyword evidence="1" id="KW-0677">Repeat</keyword>
<dbReference type="PROSITE" id="PS50005">
    <property type="entry name" value="TPR"/>
    <property type="match status" value="1"/>
</dbReference>
<keyword evidence="4" id="KW-0812">Transmembrane</keyword>
<dbReference type="PATRIC" id="fig|1167006.5.peg.838"/>
<feature type="chain" id="PRO_5004016610" evidence="5">
    <location>
        <begin position="26"/>
        <end position="254"/>
    </location>
</feature>
<dbReference type="AlphaFoldDB" id="M1P1C2"/>
<evidence type="ECO:0000256" key="2">
    <source>
        <dbReference type="ARBA" id="ARBA00022803"/>
    </source>
</evidence>
<keyword evidence="4" id="KW-1133">Transmembrane helix</keyword>
<sequence>MTDFLQKIVCGVCFFLLTSSQLLWAVEEDTQVQFQNAAAAYSRGDYQMAIQLFESLTGGGVSAPLYYNLANSYAQAGQSGRAILNYERALRLAPGDSDSRGNLELVRKNSGLFQEEQSFIQRFVSFIGLNQWLGLTVTAFVLFWVVLLVPIFPSYKRTTRYGLAAACLVVMVVATVGAAGQYQHWQDGVVVVSDARLRVSPFESAASIGTIQEGRMVHPERVHNNYVLVVDEAGRSGWLAAEAFEFIATPSTFH</sequence>
<dbReference type="STRING" id="1167006.UWK_00740"/>
<dbReference type="OrthoDB" id="5240474at2"/>
<evidence type="ECO:0000256" key="4">
    <source>
        <dbReference type="SAM" id="Phobius"/>
    </source>
</evidence>
<reference evidence="7" key="1">
    <citation type="journal article" date="2013" name="Stand. Genomic Sci.">
        <title>Complete genome sequence of Desulfocapsa sulfexigens, a marine deltaproteobacterium specialized in disproportionating inorganic sulfur compounds.</title>
        <authorList>
            <person name="Finster K.W."/>
            <person name="Kjeldsen K.U."/>
            <person name="Kube M."/>
            <person name="Reinhardt R."/>
            <person name="Mussmann M."/>
            <person name="Amann R."/>
            <person name="Schreiber L."/>
        </authorList>
    </citation>
    <scope>NUCLEOTIDE SEQUENCE [LARGE SCALE GENOMIC DNA]</scope>
    <source>
        <strain evidence="7">DSM 10523 / SB164P1</strain>
    </source>
</reference>
<dbReference type="InterPro" id="IPR019734">
    <property type="entry name" value="TPR_rpt"/>
</dbReference>
<evidence type="ECO:0000313" key="7">
    <source>
        <dbReference type="Proteomes" id="UP000011721"/>
    </source>
</evidence>
<dbReference type="Pfam" id="PF07719">
    <property type="entry name" value="TPR_2"/>
    <property type="match status" value="1"/>
</dbReference>
<dbReference type="EMBL" id="CP003985">
    <property type="protein sequence ID" value="AGF77318.1"/>
    <property type="molecule type" value="Genomic_DNA"/>
</dbReference>
<evidence type="ECO:0000313" key="6">
    <source>
        <dbReference type="EMBL" id="AGF77318.1"/>
    </source>
</evidence>
<evidence type="ECO:0000256" key="3">
    <source>
        <dbReference type="PROSITE-ProRule" id="PRU00339"/>
    </source>
</evidence>
<name>M1P1C2_DESSD</name>
<dbReference type="KEGG" id="dsf:UWK_00740"/>